<evidence type="ECO:0000313" key="2">
    <source>
        <dbReference type="Proteomes" id="UP000183129"/>
    </source>
</evidence>
<reference evidence="1 2" key="1">
    <citation type="submission" date="2016-10" db="EMBL/GenBank/DDBJ databases">
        <authorList>
            <person name="de Groot N.N."/>
        </authorList>
    </citation>
    <scope>NUCLEOTIDE SEQUENCE [LARGE SCALE GENOMIC DNA]</scope>
    <source>
        <strain evidence="1 2">ATCC 51969</strain>
    </source>
</reference>
<gene>
    <name evidence="1" type="ORF">SAMN03003324_03037</name>
</gene>
<evidence type="ECO:0000313" key="1">
    <source>
        <dbReference type="EMBL" id="SFF25612.1"/>
    </source>
</evidence>
<name>A0A1I2H7F5_9SPHI</name>
<dbReference type="Proteomes" id="UP000183129">
    <property type="component" value="Unassembled WGS sequence"/>
</dbReference>
<dbReference type="EMBL" id="FONS01000007">
    <property type="protein sequence ID" value="SFF25612.1"/>
    <property type="molecule type" value="Genomic_DNA"/>
</dbReference>
<proteinExistence type="predicted"/>
<protein>
    <submittedName>
        <fullName evidence="1">Uncharacterized protein</fullName>
    </submittedName>
</protein>
<accession>A0A1I2H7F5</accession>
<organism evidence="1 2">
    <name type="scientific">Pedobacter antarcticus</name>
    <dbReference type="NCBI Taxonomy" id="34086"/>
    <lineage>
        <taxon>Bacteria</taxon>
        <taxon>Pseudomonadati</taxon>
        <taxon>Bacteroidota</taxon>
        <taxon>Sphingobacteriia</taxon>
        <taxon>Sphingobacteriales</taxon>
        <taxon>Sphingobacteriaceae</taxon>
        <taxon>Pedobacter</taxon>
    </lineage>
</organism>
<dbReference type="AlphaFoldDB" id="A0A1I2H7F5"/>
<sequence>MPNGEFDYQSKITFEFGLFEFTVKNSSGEIVYVRKYGEQLSNLEIEKIVKEEANKHKKMIEDKLKQLNQSK</sequence>